<reference evidence="6" key="1">
    <citation type="submission" date="2021-07" db="EMBL/GenBank/DDBJ databases">
        <title>Neiella marina sp. nov., isolated from the intestinal content of sea cucumber Apostichopus japonicus.</title>
        <authorList>
            <person name="Bai X."/>
        </authorList>
    </citation>
    <scope>NUCLEOTIDE SEQUENCE</scope>
    <source>
        <strain evidence="6">126</strain>
    </source>
</reference>
<feature type="domain" description="Thioredoxin" evidence="5">
    <location>
        <begin position="30"/>
        <end position="150"/>
    </location>
</feature>
<evidence type="ECO:0000313" key="7">
    <source>
        <dbReference type="Proteomes" id="UP001166251"/>
    </source>
</evidence>
<sequence length="182" mass="20553">MKQWIMLMGLLLAASSHADDYHQVAAQSLRALGQPVEHISLIDLQGSTIGFEDLRGEPAVIYFFASWCASCYKSLEQIEHIRQSGQQKIRLIAMAMEDNNPKLQRMLAKTSFKGEVWLPERGGEILLERRFANSAQSLPYVIRLTADLVLAEHSYHLAKQEHWSRALVEGDNLAAATEYRGQ</sequence>
<feature type="chain" id="PRO_5047173559" evidence="4">
    <location>
        <begin position="19"/>
        <end position="182"/>
    </location>
</feature>
<dbReference type="PROSITE" id="PS00194">
    <property type="entry name" value="THIOREDOXIN_1"/>
    <property type="match status" value="1"/>
</dbReference>
<dbReference type="Proteomes" id="UP001166251">
    <property type="component" value="Unassembled WGS sequence"/>
</dbReference>
<evidence type="ECO:0000259" key="5">
    <source>
        <dbReference type="PROSITE" id="PS51352"/>
    </source>
</evidence>
<dbReference type="InterPro" id="IPR013740">
    <property type="entry name" value="Redoxin"/>
</dbReference>
<comment type="subcellular location">
    <subcellularLocation>
        <location evidence="1">Cell envelope</location>
    </subcellularLocation>
</comment>
<comment type="caution">
    <text evidence="6">The sequence shown here is derived from an EMBL/GenBank/DDBJ whole genome shotgun (WGS) entry which is preliminary data.</text>
</comment>
<keyword evidence="7" id="KW-1185">Reference proteome</keyword>
<dbReference type="EMBL" id="JAHZSS010000003">
    <property type="protein sequence ID" value="MBW8190210.1"/>
    <property type="molecule type" value="Genomic_DNA"/>
</dbReference>
<dbReference type="Gene3D" id="3.40.30.10">
    <property type="entry name" value="Glutaredoxin"/>
    <property type="match status" value="1"/>
</dbReference>
<dbReference type="CDD" id="cd02966">
    <property type="entry name" value="TlpA_like_family"/>
    <property type="match status" value="1"/>
</dbReference>
<accession>A0ABS7ED16</accession>
<evidence type="ECO:0000313" key="6">
    <source>
        <dbReference type="EMBL" id="MBW8190210.1"/>
    </source>
</evidence>
<dbReference type="InterPro" id="IPR017937">
    <property type="entry name" value="Thioredoxin_CS"/>
</dbReference>
<dbReference type="PROSITE" id="PS51352">
    <property type="entry name" value="THIOREDOXIN_2"/>
    <property type="match status" value="1"/>
</dbReference>
<evidence type="ECO:0000256" key="1">
    <source>
        <dbReference type="ARBA" id="ARBA00004196"/>
    </source>
</evidence>
<keyword evidence="3" id="KW-0676">Redox-active center</keyword>
<dbReference type="Pfam" id="PF08534">
    <property type="entry name" value="Redoxin"/>
    <property type="match status" value="1"/>
</dbReference>
<dbReference type="InterPro" id="IPR036249">
    <property type="entry name" value="Thioredoxin-like_sf"/>
</dbReference>
<gene>
    <name evidence="6" type="ORF">K0504_04100</name>
</gene>
<evidence type="ECO:0000256" key="2">
    <source>
        <dbReference type="ARBA" id="ARBA00022748"/>
    </source>
</evidence>
<dbReference type="RefSeq" id="WP_220102891.1">
    <property type="nucleotide sequence ID" value="NZ_JAHZSS010000003.1"/>
</dbReference>
<organism evidence="6 7">
    <name type="scientific">Neiella holothuriorum</name>
    <dbReference type="NCBI Taxonomy" id="2870530"/>
    <lineage>
        <taxon>Bacteria</taxon>
        <taxon>Pseudomonadati</taxon>
        <taxon>Pseudomonadota</taxon>
        <taxon>Gammaproteobacteria</taxon>
        <taxon>Alteromonadales</taxon>
        <taxon>Echinimonadaceae</taxon>
        <taxon>Neiella</taxon>
    </lineage>
</organism>
<keyword evidence="2" id="KW-0201">Cytochrome c-type biogenesis</keyword>
<keyword evidence="4" id="KW-0732">Signal</keyword>
<evidence type="ECO:0000256" key="4">
    <source>
        <dbReference type="SAM" id="SignalP"/>
    </source>
</evidence>
<dbReference type="SUPFAM" id="SSF52833">
    <property type="entry name" value="Thioredoxin-like"/>
    <property type="match status" value="1"/>
</dbReference>
<feature type="signal peptide" evidence="4">
    <location>
        <begin position="1"/>
        <end position="18"/>
    </location>
</feature>
<dbReference type="InterPro" id="IPR013766">
    <property type="entry name" value="Thioredoxin_domain"/>
</dbReference>
<evidence type="ECO:0000256" key="3">
    <source>
        <dbReference type="ARBA" id="ARBA00023284"/>
    </source>
</evidence>
<proteinExistence type="predicted"/>
<protein>
    <submittedName>
        <fullName evidence="6">TlpA family protein disulfide reductase</fullName>
    </submittedName>
</protein>
<name>A0ABS7ED16_9GAMM</name>